<dbReference type="GO" id="GO:0043604">
    <property type="term" value="P:amide biosynthetic process"/>
    <property type="evidence" value="ECO:0007669"/>
    <property type="project" value="TreeGrafter"/>
</dbReference>
<evidence type="ECO:0000256" key="7">
    <source>
        <dbReference type="ARBA" id="ARBA00022917"/>
    </source>
</evidence>
<dbReference type="GO" id="GO:0005524">
    <property type="term" value="F:ATP binding"/>
    <property type="evidence" value="ECO:0007669"/>
    <property type="project" value="UniProtKB-UniRule"/>
</dbReference>
<evidence type="ECO:0000259" key="11">
    <source>
        <dbReference type="Pfam" id="PF00749"/>
    </source>
</evidence>
<feature type="short sequence motif" description="'HIGH' region" evidence="10">
    <location>
        <begin position="110"/>
        <end position="120"/>
    </location>
</feature>
<dbReference type="GeneID" id="24852642"/>
<dbReference type="InterPro" id="IPR050132">
    <property type="entry name" value="Gln/Glu-tRNA_Ligase"/>
</dbReference>
<evidence type="ECO:0000256" key="8">
    <source>
        <dbReference type="ARBA" id="ARBA00023146"/>
    </source>
</evidence>
<dbReference type="Proteomes" id="UP000033058">
    <property type="component" value="Chromosome"/>
</dbReference>
<dbReference type="EC" id="6.1.1.17" evidence="10"/>
<keyword evidence="3 10" id="KW-0963">Cytoplasm</keyword>
<comment type="catalytic activity">
    <reaction evidence="9 10">
        <text>tRNA(Glu) + L-glutamate + ATP = L-glutamyl-tRNA(Glu) + AMP + diphosphate</text>
        <dbReference type="Rhea" id="RHEA:23540"/>
        <dbReference type="Rhea" id="RHEA-COMP:9663"/>
        <dbReference type="Rhea" id="RHEA-COMP:9680"/>
        <dbReference type="ChEBI" id="CHEBI:29985"/>
        <dbReference type="ChEBI" id="CHEBI:30616"/>
        <dbReference type="ChEBI" id="CHEBI:33019"/>
        <dbReference type="ChEBI" id="CHEBI:78442"/>
        <dbReference type="ChEBI" id="CHEBI:78520"/>
        <dbReference type="ChEBI" id="CHEBI:456215"/>
        <dbReference type="EC" id="6.1.1.17"/>
    </reaction>
</comment>
<dbReference type="HOGENOM" id="CLU_001882_1_3_2"/>
<sequence>MTLSPEDIKIIEKYALQNAVKYGKAPQPKAVMGKVMGECPQLRADPSGVSAALENIVSEIAKGNPEAWEARLSEIAPELIEALSVKKEPDKGLKPLEGAETGKVVMRFAPNPNGPATLGSSRGMVVNSEYVKVYKGKFILRFDDTDPDIKRPMLEAYDWYMDDFKWLGVVPDQVVRASDRFPIYYDYARKLIEMGKAYVCFCKGEDFKRLKDSKKACPHRDTDPEENLMHWEKMLAGEYEDQQAVLRIKTDIEHKDPALRDWGAFRIRKMSHPRPEIGNKYIVWPLLDFAGAIEDHELGMTHIIRGKDLIDSEKRQTYIYKYFGWTYPKTTHWGRVKIHEFGKFSTSTLRKAIESGEYSGWDDPRLPTIRAIRRRGIRAEALKKFMIEMGVGMTDVSISMESLYAENRKIVDPVANRYFFVWNPVELEIEGMKPVVAKVPRHPTDHARGMREISIENKVLVCAEDIEKLNVGSVLRLKDLCNVEITSLSPLRVKRSETSLEDLKKAKGKIIHWVPVDGIPVKVCGPEGDIEGTGERGIETELDNIVQFERFGFCRIDAVDGENVVAYFAHK</sequence>
<evidence type="ECO:0000259" key="12">
    <source>
        <dbReference type="Pfam" id="PF03950"/>
    </source>
</evidence>
<reference evidence="14 15" key="1">
    <citation type="submission" date="2014-07" db="EMBL/GenBank/DDBJ databases">
        <title>Methanogenic archaea and the global carbon cycle.</title>
        <authorList>
            <person name="Henriksen J.R."/>
            <person name="Luke J."/>
            <person name="Reinhart S."/>
            <person name="Benedict M.N."/>
            <person name="Youngblut N.D."/>
            <person name="Metcalf M.E."/>
            <person name="Whitaker R.J."/>
            <person name="Metcalf W.W."/>
        </authorList>
    </citation>
    <scope>NUCLEOTIDE SEQUENCE [LARGE SCALE GENOMIC DNA]</scope>
    <source>
        <strain evidence="14 15">WWM610</strain>
    </source>
</reference>
<dbReference type="Gene3D" id="3.40.50.620">
    <property type="entry name" value="HUPs"/>
    <property type="match status" value="1"/>
</dbReference>
<keyword evidence="8 10" id="KW-0030">Aminoacyl-tRNA synthetase</keyword>
<dbReference type="InterPro" id="IPR014729">
    <property type="entry name" value="Rossmann-like_a/b/a_fold"/>
</dbReference>
<evidence type="ECO:0000256" key="9">
    <source>
        <dbReference type="ARBA" id="ARBA00048351"/>
    </source>
</evidence>
<evidence type="ECO:0000256" key="3">
    <source>
        <dbReference type="ARBA" id="ARBA00022490"/>
    </source>
</evidence>
<comment type="function">
    <text evidence="10">Catalyzes the attachment of glutamate to tRNA(Glu) in a two-step reaction: glutamate is first activated by ATP to form Glu-AMP and then transferred to the acceptor end of tRNA(Glu).</text>
</comment>
<dbReference type="Pfam" id="PF03950">
    <property type="entry name" value="tRNA-synt_1c_C"/>
    <property type="match status" value="1"/>
</dbReference>
<evidence type="ECO:0000259" key="13">
    <source>
        <dbReference type="Pfam" id="PF20974"/>
    </source>
</evidence>
<evidence type="ECO:0000256" key="10">
    <source>
        <dbReference type="HAMAP-Rule" id="MF_02076"/>
    </source>
</evidence>
<dbReference type="InterPro" id="IPR049437">
    <property type="entry name" value="tRNA-synt_1c_C2"/>
</dbReference>
<dbReference type="RefSeq" id="WP_011033689.1">
    <property type="nucleotide sequence ID" value="NZ_CP009509.1"/>
</dbReference>
<dbReference type="Pfam" id="PF20974">
    <property type="entry name" value="tRNA-synt_1c_C2"/>
    <property type="match status" value="1"/>
</dbReference>
<protein>
    <recommendedName>
        <fullName evidence="10">Glutamate--tRNA ligase</fullName>
        <ecNumber evidence="10">6.1.1.17</ecNumber>
    </recommendedName>
    <alternativeName>
        <fullName evidence="10">Glutamyl-tRNA synthetase</fullName>
        <shortName evidence="10">GluRS</shortName>
    </alternativeName>
</protein>
<keyword evidence="5 10" id="KW-0547">Nucleotide-binding</keyword>
<dbReference type="SMR" id="A0A0E3LG38"/>
<dbReference type="PANTHER" id="PTHR43097">
    <property type="entry name" value="GLUTAMINE-TRNA LIGASE"/>
    <property type="match status" value="1"/>
</dbReference>
<dbReference type="SUPFAM" id="SSF50715">
    <property type="entry name" value="Ribosomal protein L25-like"/>
    <property type="match status" value="1"/>
</dbReference>
<evidence type="ECO:0000256" key="6">
    <source>
        <dbReference type="ARBA" id="ARBA00022840"/>
    </source>
</evidence>
<dbReference type="Gene3D" id="2.40.240.100">
    <property type="match status" value="1"/>
</dbReference>
<dbReference type="GO" id="GO:0005829">
    <property type="term" value="C:cytosol"/>
    <property type="evidence" value="ECO:0007669"/>
    <property type="project" value="TreeGrafter"/>
</dbReference>
<name>A0A0E3LG38_METMZ</name>
<comment type="similarity">
    <text evidence="2 10">Belongs to the class-I aminoacyl-tRNA synthetase family. Glutamate--tRNA ligase type 2 subfamily.</text>
</comment>
<dbReference type="NCBIfam" id="NF003169">
    <property type="entry name" value="PRK04156.1"/>
    <property type="match status" value="1"/>
</dbReference>
<organism evidence="14 15">
    <name type="scientific">Methanosarcina mazei WWM610</name>
    <dbReference type="NCBI Taxonomy" id="1434117"/>
    <lineage>
        <taxon>Archaea</taxon>
        <taxon>Methanobacteriati</taxon>
        <taxon>Methanobacteriota</taxon>
        <taxon>Stenosarchaea group</taxon>
        <taxon>Methanomicrobia</taxon>
        <taxon>Methanosarcinales</taxon>
        <taxon>Methanosarcinaceae</taxon>
        <taxon>Methanosarcina</taxon>
    </lineage>
</organism>
<dbReference type="InterPro" id="IPR004526">
    <property type="entry name" value="Glu-tRNA-synth_arc/euk"/>
</dbReference>
<dbReference type="SUPFAM" id="SSF52374">
    <property type="entry name" value="Nucleotidylyl transferase"/>
    <property type="match status" value="1"/>
</dbReference>
<dbReference type="GO" id="GO:0006424">
    <property type="term" value="P:glutamyl-tRNA aminoacylation"/>
    <property type="evidence" value="ECO:0007669"/>
    <property type="project" value="UniProtKB-UniRule"/>
</dbReference>
<dbReference type="CDD" id="cd09287">
    <property type="entry name" value="GluRS_non_core"/>
    <property type="match status" value="1"/>
</dbReference>
<evidence type="ECO:0000256" key="2">
    <source>
        <dbReference type="ARBA" id="ARBA00008927"/>
    </source>
</evidence>
<feature type="domain" description="Glutamyl/glutaminyl-tRNA synthetase class Ib catalytic" evidence="11">
    <location>
        <begin position="103"/>
        <end position="409"/>
    </location>
</feature>
<feature type="domain" description="tRNA synthetases class I (E and Q) anti-codon binding" evidence="13">
    <location>
        <begin position="510"/>
        <end position="557"/>
    </location>
</feature>
<feature type="domain" description="Glutamyl/glutaminyl-tRNA synthetase class Ib anti-codon binding" evidence="12">
    <location>
        <begin position="415"/>
        <end position="488"/>
    </location>
</feature>
<keyword evidence="7 10" id="KW-0648">Protein biosynthesis</keyword>
<evidence type="ECO:0000256" key="5">
    <source>
        <dbReference type="ARBA" id="ARBA00022741"/>
    </source>
</evidence>
<dbReference type="EMBL" id="CP009509">
    <property type="protein sequence ID" value="AKB41846.1"/>
    <property type="molecule type" value="Genomic_DNA"/>
</dbReference>
<evidence type="ECO:0000313" key="15">
    <source>
        <dbReference type="Proteomes" id="UP000033058"/>
    </source>
</evidence>
<dbReference type="AlphaFoldDB" id="A0A0E3LG38"/>
<dbReference type="InterPro" id="IPR020058">
    <property type="entry name" value="Glu/Gln-tRNA-synth_Ib_cat-dom"/>
</dbReference>
<dbReference type="Gene3D" id="2.40.240.10">
    <property type="entry name" value="Ribosomal Protein L25, Chain P"/>
    <property type="match status" value="1"/>
</dbReference>
<accession>A0A0E3LG38</accession>
<comment type="subcellular location">
    <subcellularLocation>
        <location evidence="1 10">Cytoplasm</location>
    </subcellularLocation>
</comment>
<dbReference type="GO" id="GO:0004818">
    <property type="term" value="F:glutamate-tRNA ligase activity"/>
    <property type="evidence" value="ECO:0007669"/>
    <property type="project" value="UniProtKB-UniRule"/>
</dbReference>
<dbReference type="InterPro" id="IPR020059">
    <property type="entry name" value="Glu/Gln-tRNA-synth_Ib_codon-bd"/>
</dbReference>
<dbReference type="PRINTS" id="PR00987">
    <property type="entry name" value="TRNASYNTHGLU"/>
</dbReference>
<dbReference type="Pfam" id="PF00749">
    <property type="entry name" value="tRNA-synt_1c"/>
    <property type="match status" value="1"/>
</dbReference>
<dbReference type="InterPro" id="IPR020056">
    <property type="entry name" value="Rbsml_bL25/Gln-tRNA_synth_N"/>
</dbReference>
<dbReference type="InterPro" id="IPR000924">
    <property type="entry name" value="Glu/Gln-tRNA-synth"/>
</dbReference>
<dbReference type="PATRIC" id="fig|1434117.4.peg.3620"/>
<dbReference type="InterPro" id="IPR011035">
    <property type="entry name" value="Ribosomal_bL25/Gln-tRNA_synth"/>
</dbReference>
<gene>
    <name evidence="10" type="primary">gltX</name>
    <name evidence="14" type="ORF">MSMAW_2855</name>
</gene>
<keyword evidence="4 10" id="KW-0436">Ligase</keyword>
<dbReference type="HAMAP" id="MF_02076">
    <property type="entry name" value="Glu_tRNA_synth_type2"/>
    <property type="match status" value="1"/>
</dbReference>
<proteinExistence type="inferred from homology"/>
<keyword evidence="6 10" id="KW-0067">ATP-binding</keyword>
<evidence type="ECO:0000256" key="1">
    <source>
        <dbReference type="ARBA" id="ARBA00004496"/>
    </source>
</evidence>
<evidence type="ECO:0000313" key="14">
    <source>
        <dbReference type="EMBL" id="AKB41846.1"/>
    </source>
</evidence>
<evidence type="ECO:0000256" key="4">
    <source>
        <dbReference type="ARBA" id="ARBA00022598"/>
    </source>
</evidence>
<dbReference type="NCBIfam" id="TIGR00463">
    <property type="entry name" value="gltX_arch"/>
    <property type="match status" value="1"/>
</dbReference>
<dbReference type="FunFam" id="3.40.50.620:FF:000222">
    <property type="entry name" value="Glutamate--tRNA ligase"/>
    <property type="match status" value="1"/>
</dbReference>
<dbReference type="PANTHER" id="PTHR43097:SF5">
    <property type="entry name" value="GLUTAMATE--TRNA LIGASE"/>
    <property type="match status" value="1"/>
</dbReference>